<comment type="caution">
    <text evidence="1">The sequence shown here is derived from an EMBL/GenBank/DDBJ whole genome shotgun (WGS) entry which is preliminary data.</text>
</comment>
<gene>
    <name evidence="1" type="ORF">Fcan01_16587</name>
</gene>
<evidence type="ECO:0000313" key="2">
    <source>
        <dbReference type="Proteomes" id="UP000198287"/>
    </source>
</evidence>
<evidence type="ECO:0000313" key="1">
    <source>
        <dbReference type="EMBL" id="OXA48867.1"/>
    </source>
</evidence>
<reference evidence="1 2" key="1">
    <citation type="submission" date="2015-12" db="EMBL/GenBank/DDBJ databases">
        <title>The genome of Folsomia candida.</title>
        <authorList>
            <person name="Faddeeva A."/>
            <person name="Derks M.F."/>
            <person name="Anvar Y."/>
            <person name="Smit S."/>
            <person name="Van Straalen N."/>
            <person name="Roelofs D."/>
        </authorList>
    </citation>
    <scope>NUCLEOTIDE SEQUENCE [LARGE SCALE GENOMIC DNA]</scope>
    <source>
        <strain evidence="1 2">VU population</strain>
        <tissue evidence="1">Whole body</tissue>
    </source>
</reference>
<protein>
    <recommendedName>
        <fullName evidence="3">DDE-1 domain-containing protein</fullName>
    </recommendedName>
</protein>
<dbReference type="AlphaFoldDB" id="A0A226DVY5"/>
<organism evidence="1 2">
    <name type="scientific">Folsomia candida</name>
    <name type="common">Springtail</name>
    <dbReference type="NCBI Taxonomy" id="158441"/>
    <lineage>
        <taxon>Eukaryota</taxon>
        <taxon>Metazoa</taxon>
        <taxon>Ecdysozoa</taxon>
        <taxon>Arthropoda</taxon>
        <taxon>Hexapoda</taxon>
        <taxon>Collembola</taxon>
        <taxon>Entomobryomorpha</taxon>
        <taxon>Isotomoidea</taxon>
        <taxon>Isotomidae</taxon>
        <taxon>Proisotominae</taxon>
        <taxon>Folsomia</taxon>
    </lineage>
</organism>
<dbReference type="Proteomes" id="UP000198287">
    <property type="component" value="Unassembled WGS sequence"/>
</dbReference>
<proteinExistence type="predicted"/>
<dbReference type="OrthoDB" id="10051656at2759"/>
<dbReference type="EMBL" id="LNIX01000011">
    <property type="protein sequence ID" value="OXA48867.1"/>
    <property type="molecule type" value="Genomic_DNA"/>
</dbReference>
<accession>A0A226DVY5</accession>
<evidence type="ECO:0008006" key="3">
    <source>
        <dbReference type="Google" id="ProtNLM"/>
    </source>
</evidence>
<keyword evidence="2" id="KW-1185">Reference proteome</keyword>
<sequence length="131" mass="14896">MLDHISSRHIDDNACEFVQMVIEKRAQINPDYIFNFDQSGFSYEYSPLRTLSHKGEKDTMALVRSKNAVSHSYTIMPLLSMSGRLTGKLLICLQEPKGYLGPRIKESLVVPDNIYLIASKSGKTDQRLMKN</sequence>
<name>A0A226DVY5_FOLCA</name>